<evidence type="ECO:0000259" key="5">
    <source>
        <dbReference type="Pfam" id="PF13407"/>
    </source>
</evidence>
<dbReference type="AlphaFoldDB" id="A0A8J8CAE2"/>
<dbReference type="PANTHER" id="PTHR46847:SF1">
    <property type="entry name" value="D-ALLOSE-BINDING PERIPLASMIC PROTEIN-RELATED"/>
    <property type="match status" value="1"/>
</dbReference>
<dbReference type="Gene3D" id="3.40.50.2300">
    <property type="match status" value="2"/>
</dbReference>
<dbReference type="InterPro" id="IPR028082">
    <property type="entry name" value="Peripla_BP_I"/>
</dbReference>
<sequence>MKTVLSGNPVGKGPNGASPMSAEQVALSGDDIERLRRGDYTVAIVFHYLKTDYVRLQREGLEERFEELGITVEGVYGADFDATKQTEVLNTLAERDIDALVSIPIDEIATADAYRNVAESGTDIVFIDNVPQGFEHPTDYAGTVSSDNRGLGIFAGRFLRDTVVRGEVGIIKLDAPFYVTSAREGGAREILEAAEDIELVAEAGFTDPDDVYELTEEMLVSNPDIEGLFVSWGDPPGMQAAAAVSDLGMDHVSITTTDLSVETTKSIASDGPIIATGGQFPYQQGQIEANMIGNSLLANSTPPFIASGVLPIHRGNLLDLYPKYFQTDPPEEITAYFNQ</sequence>
<dbReference type="SUPFAM" id="SSF53822">
    <property type="entry name" value="Periplasmic binding protein-like I"/>
    <property type="match status" value="1"/>
</dbReference>
<protein>
    <submittedName>
        <fullName evidence="6">Substrate-binding domain-containing protein</fullName>
    </submittedName>
</protein>
<gene>
    <name evidence="6" type="ORF">KTS45_19650</name>
</gene>
<evidence type="ECO:0000313" key="7">
    <source>
        <dbReference type="Proteomes" id="UP000766550"/>
    </source>
</evidence>
<comment type="subcellular location">
    <subcellularLocation>
        <location evidence="1">Cell envelope</location>
    </subcellularLocation>
</comment>
<dbReference type="Pfam" id="PF13407">
    <property type="entry name" value="Peripla_BP_4"/>
    <property type="match status" value="1"/>
</dbReference>
<reference evidence="6 7" key="1">
    <citation type="submission" date="2021-06" db="EMBL/GenBank/DDBJ databases">
        <title>New haloarchaea isolates fom saline soil.</title>
        <authorList>
            <person name="Duran-Viseras A."/>
            <person name="Sanchez-Porro C.S."/>
            <person name="Ventosa A."/>
        </authorList>
    </citation>
    <scope>NUCLEOTIDE SEQUENCE [LARGE SCALE GENOMIC DNA]</scope>
    <source>
        <strain evidence="6 7">JCM 183640</strain>
    </source>
</reference>
<keyword evidence="7" id="KW-1185">Reference proteome</keyword>
<name>A0A8J8CAE2_9EURY</name>
<evidence type="ECO:0000256" key="3">
    <source>
        <dbReference type="ARBA" id="ARBA00022729"/>
    </source>
</evidence>
<evidence type="ECO:0000313" key="6">
    <source>
        <dbReference type="EMBL" id="MBV0926425.1"/>
    </source>
</evidence>
<dbReference type="InterPro" id="IPR025997">
    <property type="entry name" value="SBP_2_dom"/>
</dbReference>
<proteinExistence type="inferred from homology"/>
<dbReference type="Proteomes" id="UP000766550">
    <property type="component" value="Unassembled WGS sequence"/>
</dbReference>
<comment type="caution">
    <text evidence="6">The sequence shown here is derived from an EMBL/GenBank/DDBJ whole genome shotgun (WGS) entry which is preliminary data.</text>
</comment>
<dbReference type="GO" id="GO:0030246">
    <property type="term" value="F:carbohydrate binding"/>
    <property type="evidence" value="ECO:0007669"/>
    <property type="project" value="UniProtKB-ARBA"/>
</dbReference>
<dbReference type="OrthoDB" id="275400at2157"/>
<evidence type="ECO:0000256" key="4">
    <source>
        <dbReference type="SAM" id="MobiDB-lite"/>
    </source>
</evidence>
<evidence type="ECO:0000256" key="2">
    <source>
        <dbReference type="ARBA" id="ARBA00007639"/>
    </source>
</evidence>
<keyword evidence="3" id="KW-0732">Signal</keyword>
<accession>A0A8J8CAE2</accession>
<organism evidence="6 7">
    <name type="scientific">Haloarcula limicola</name>
    <dbReference type="NCBI Taxonomy" id="1429915"/>
    <lineage>
        <taxon>Archaea</taxon>
        <taxon>Methanobacteriati</taxon>
        <taxon>Methanobacteriota</taxon>
        <taxon>Stenosarchaea group</taxon>
        <taxon>Halobacteria</taxon>
        <taxon>Halobacteriales</taxon>
        <taxon>Haloarculaceae</taxon>
        <taxon>Haloarcula</taxon>
    </lineage>
</organism>
<comment type="similarity">
    <text evidence="2">Belongs to the bacterial solute-binding protein 2 family.</text>
</comment>
<dbReference type="PANTHER" id="PTHR46847">
    <property type="entry name" value="D-ALLOSE-BINDING PERIPLASMIC PROTEIN-RELATED"/>
    <property type="match status" value="1"/>
</dbReference>
<evidence type="ECO:0000256" key="1">
    <source>
        <dbReference type="ARBA" id="ARBA00004196"/>
    </source>
</evidence>
<feature type="region of interest" description="Disordered" evidence="4">
    <location>
        <begin position="1"/>
        <end position="22"/>
    </location>
</feature>
<feature type="domain" description="Periplasmic binding protein" evidence="5">
    <location>
        <begin position="42"/>
        <end position="291"/>
    </location>
</feature>
<dbReference type="EMBL" id="JAHQXF010000005">
    <property type="protein sequence ID" value="MBV0926425.1"/>
    <property type="molecule type" value="Genomic_DNA"/>
</dbReference>